<dbReference type="PANTHER" id="PTHR36142">
    <property type="entry name" value="METALLO-HYDROLASE/OXIDOREDUCTASE SUPERFAMILY PROTEIN"/>
    <property type="match status" value="1"/>
</dbReference>
<reference evidence="1 2" key="1">
    <citation type="journal article" date="2016" name="Genome Biol. Evol.">
        <title>Divergent and convergent evolution of fungal pathogenicity.</title>
        <authorList>
            <person name="Shang Y."/>
            <person name="Xiao G."/>
            <person name="Zheng P."/>
            <person name="Cen K."/>
            <person name="Zhan S."/>
            <person name="Wang C."/>
        </authorList>
    </citation>
    <scope>NUCLEOTIDE SEQUENCE [LARGE SCALE GENOMIC DNA]</scope>
    <source>
        <strain evidence="1 2">RCEF 2490</strain>
    </source>
</reference>
<evidence type="ECO:0000313" key="2">
    <source>
        <dbReference type="Proteomes" id="UP000078544"/>
    </source>
</evidence>
<name>A0A167W8C1_9HYPO</name>
<dbReference type="EMBL" id="AZGY01000029">
    <property type="protein sequence ID" value="KZZ88522.1"/>
    <property type="molecule type" value="Genomic_DNA"/>
</dbReference>
<comment type="caution">
    <text evidence="1">The sequence shown here is derived from an EMBL/GenBank/DDBJ whole genome shotgun (WGS) entry which is preliminary data.</text>
</comment>
<protein>
    <submittedName>
        <fullName evidence="1">Uncharacterized protein</fullName>
    </submittedName>
</protein>
<sequence>MAAVSVHEPDVDPVSPSSVLQVAEKRRWAELINAMPRPILTHLNEDTTWLLQLPYPSSENVPPGRTRFNILIDPWLRGPQSDVASFFSTQWHVVAPSIATIADLNSVLAEIEQSTVPTNNACAVGSGAVAEREFLIDAVVISHEFTDHCHKDTLMELPRATPIYAADVAADLIRSWKFFDQVITTPALSCGEPWSQLTAVGSSLPGWLAIGRVITPDNALYYHAAVLIAFDLQAGDGAEAVIYSPHGINSDDLAAATKSSGLNTLALLHGLHDVRIWMAKQLNLGALNAARAAAATNARYWIPTHDEVKKGGGLLAPFLQRTKYTLKDAVAHQQQLLERCGEADTPSCSFVELRSGEGLVLGSSCSNSQAQHDVL</sequence>
<proteinExistence type="predicted"/>
<dbReference type="InterPro" id="IPR036866">
    <property type="entry name" value="RibonucZ/Hydroxyglut_hydro"/>
</dbReference>
<keyword evidence="2" id="KW-1185">Reference proteome</keyword>
<evidence type="ECO:0000313" key="1">
    <source>
        <dbReference type="EMBL" id="KZZ88522.1"/>
    </source>
</evidence>
<dbReference type="AlphaFoldDB" id="A0A167W8C1"/>
<dbReference type="STRING" id="1081109.A0A167W8C1"/>
<dbReference type="Gene3D" id="3.60.15.10">
    <property type="entry name" value="Ribonuclease Z/Hydroxyacylglutathione hydrolase-like"/>
    <property type="match status" value="1"/>
</dbReference>
<dbReference type="Proteomes" id="UP000078544">
    <property type="component" value="Unassembled WGS sequence"/>
</dbReference>
<dbReference type="PANTHER" id="PTHR36142:SF2">
    <property type="entry name" value="METALLO-HYDROLASE_OXIDOREDUCTASE SUPERFAMILY PROTEIN"/>
    <property type="match status" value="1"/>
</dbReference>
<accession>A0A167W8C1</accession>
<gene>
    <name evidence="1" type="ORF">AAL_08080</name>
</gene>
<organism evidence="1 2">
    <name type="scientific">Moelleriella libera RCEF 2490</name>
    <dbReference type="NCBI Taxonomy" id="1081109"/>
    <lineage>
        <taxon>Eukaryota</taxon>
        <taxon>Fungi</taxon>
        <taxon>Dikarya</taxon>
        <taxon>Ascomycota</taxon>
        <taxon>Pezizomycotina</taxon>
        <taxon>Sordariomycetes</taxon>
        <taxon>Hypocreomycetidae</taxon>
        <taxon>Hypocreales</taxon>
        <taxon>Clavicipitaceae</taxon>
        <taxon>Moelleriella</taxon>
    </lineage>
</organism>
<dbReference type="OrthoDB" id="9971601at2759"/>